<evidence type="ECO:0000313" key="1">
    <source>
        <dbReference type="EMBL" id="ATP59282.1"/>
    </source>
</evidence>
<protein>
    <submittedName>
        <fullName evidence="1">Type IV secretion protein Rhs</fullName>
    </submittedName>
</protein>
<name>A0A2D1UCD3_9SPHI</name>
<dbReference type="Gene3D" id="2.180.10.10">
    <property type="entry name" value="RHS repeat-associated core"/>
    <property type="match status" value="1"/>
</dbReference>
<dbReference type="PANTHER" id="PTHR32305:SF15">
    <property type="entry name" value="PROTEIN RHSA-RELATED"/>
    <property type="match status" value="1"/>
</dbReference>
<dbReference type="KEGG" id="pgs:CPT03_16915"/>
<dbReference type="InterPro" id="IPR022385">
    <property type="entry name" value="Rhs_assc_core"/>
</dbReference>
<gene>
    <name evidence="1" type="ORF">CPT03_16915</name>
</gene>
<dbReference type="NCBIfam" id="TIGR03696">
    <property type="entry name" value="Rhs_assc_core"/>
    <property type="match status" value="1"/>
</dbReference>
<proteinExistence type="predicted"/>
<organism evidence="1 2">
    <name type="scientific">Pedobacter ginsengisoli</name>
    <dbReference type="NCBI Taxonomy" id="363852"/>
    <lineage>
        <taxon>Bacteria</taxon>
        <taxon>Pseudomonadati</taxon>
        <taxon>Bacteroidota</taxon>
        <taxon>Sphingobacteriia</taxon>
        <taxon>Sphingobacteriales</taxon>
        <taxon>Sphingobacteriaceae</taxon>
        <taxon>Pedobacter</taxon>
    </lineage>
</organism>
<accession>A0A2D1UCD3</accession>
<keyword evidence="2" id="KW-1185">Reference proteome</keyword>
<dbReference type="Proteomes" id="UP000223749">
    <property type="component" value="Chromosome"/>
</dbReference>
<dbReference type="OrthoDB" id="1191296at2"/>
<dbReference type="InterPro" id="IPR050708">
    <property type="entry name" value="T6SS_VgrG/RHS"/>
</dbReference>
<dbReference type="PANTHER" id="PTHR32305">
    <property type="match status" value="1"/>
</dbReference>
<sequence>MLWTVNYYDDEGRIIKVFDQHYKGSTLVAGNYDEITNLYDFTGAVISSIRSHKVASAEQVKVLTEYEYDHTGRKTNTWQTINSNPRVLMSQLVYNELGQLFKKNLHSTNNGVNFLQTITYTYNERGWLLNASAPKLDVKLRYQIPTKGAAAQFNGNISEFEYTGEKSGNRWFKYTYDKINRLTNSVYSTTSELDEVIAYDKAGNISSLKRGPAASTPIAYTYANAGLSNQLSGVTGGLTGIFTYNTNGSAISDGTRGITSITYNQLNLPATVTGSQTATYVYDAVGTKVKSTQAGTIREYISGIHYKNNVLDLIATEEGRAVRSPIDGSYRYEYNLKDNLGNIRVSFDDNGGTARVIQEDEYYAFGLNRQKFLSGDKNNYLYNGKEEQEVLTDEYDYGARFYDPMIGRWNVIDPLAEKNRRFSPYVYVDNNPLRFIDPDGMEKKDWFVNNLTGQVLYVKGQSKITQGTLDKMNYGTKPSDYERLGADDMFGSKVSEGIEKNILNRDAYFVGNSEGFMKGKGYEKVERATVQESQLTSGGNIGEERIKSTITEIEQVGDAKLSYVKADMVNKKVELKESSNSGAWSSISRARYDINKPVGQSIRSTAYFYENRSPVGSQSGSMATFINEVIKVFKAVF</sequence>
<evidence type="ECO:0000313" key="2">
    <source>
        <dbReference type="Proteomes" id="UP000223749"/>
    </source>
</evidence>
<reference evidence="1 2" key="1">
    <citation type="submission" date="2017-10" db="EMBL/GenBank/DDBJ databases">
        <title>Whole genome of Pedobacter ginsengisoli T01R-27 isolated from tomato rhizosphere.</title>
        <authorList>
            <person name="Weon H.-Y."/>
            <person name="Lee S.A."/>
            <person name="Sang M.K."/>
            <person name="Song J."/>
        </authorList>
    </citation>
    <scope>NUCLEOTIDE SEQUENCE [LARGE SCALE GENOMIC DNA]</scope>
    <source>
        <strain evidence="1 2">T01R-27</strain>
    </source>
</reference>
<dbReference type="AlphaFoldDB" id="A0A2D1UCD3"/>
<dbReference type="EMBL" id="CP024091">
    <property type="protein sequence ID" value="ATP59282.1"/>
    <property type="molecule type" value="Genomic_DNA"/>
</dbReference>